<accession>D1AV67</accession>
<dbReference type="EMBL" id="CP001779">
    <property type="protein sequence ID" value="ACZ01627.1"/>
    <property type="molecule type" value="Genomic_DNA"/>
</dbReference>
<proteinExistence type="predicted"/>
<dbReference type="InterPro" id="IPR036286">
    <property type="entry name" value="LexA/Signal_pep-like_sf"/>
</dbReference>
<keyword evidence="2" id="KW-0378">Hydrolase</keyword>
<name>D1AV67_STRM9</name>
<dbReference type="Proteomes" id="UP000002072">
    <property type="component" value="Chromosome"/>
</dbReference>
<dbReference type="SUPFAM" id="SSF51306">
    <property type="entry name" value="LexA/Signal peptidase"/>
    <property type="match status" value="1"/>
</dbReference>
<protein>
    <submittedName>
        <fullName evidence="2">Type IV secretory pathway protease TraF-like protein</fullName>
    </submittedName>
</protein>
<dbReference type="InterPro" id="IPR019533">
    <property type="entry name" value="Peptidase_S26"/>
</dbReference>
<organism evidence="2 3">
    <name type="scientific">Streptobacillus moniliformis (strain ATCC 14647 / DSM 12112 / NCTC 10651 / 9901)</name>
    <dbReference type="NCBI Taxonomy" id="519441"/>
    <lineage>
        <taxon>Bacteria</taxon>
        <taxon>Fusobacteriati</taxon>
        <taxon>Fusobacteriota</taxon>
        <taxon>Fusobacteriia</taxon>
        <taxon>Fusobacteriales</taxon>
        <taxon>Leptotrichiaceae</taxon>
        <taxon>Streptobacillus</taxon>
    </lineage>
</organism>
<dbReference type="KEGG" id="smf:Smon_1172"/>
<reference evidence="2 3" key="1">
    <citation type="journal article" date="2009" name="Stand. Genomic Sci.">
        <title>Complete genome sequence of Streptobacillus moniliformis type strain (9901T).</title>
        <authorList>
            <person name="Nolan M."/>
            <person name="Gronow S."/>
            <person name="Lapidus A."/>
            <person name="Ivanova N."/>
            <person name="Copeland A."/>
            <person name="Lucas S."/>
            <person name="Del Rio T.G."/>
            <person name="Chen F."/>
            <person name="Tice H."/>
            <person name="Pitluck S."/>
            <person name="Cheng J.F."/>
            <person name="Sims D."/>
            <person name="Meincke L."/>
            <person name="Bruce D."/>
            <person name="Goodwin L."/>
            <person name="Brettin T."/>
            <person name="Han C."/>
            <person name="Detter J.C."/>
            <person name="Ovchinikova G."/>
            <person name="Pati A."/>
            <person name="Mavromatis K."/>
            <person name="Mikhailova N."/>
            <person name="Chen A."/>
            <person name="Palaniappan K."/>
            <person name="Land M."/>
            <person name="Hauser L."/>
            <person name="Chang Y.J."/>
            <person name="Jeffries C.D."/>
            <person name="Rohde M."/>
            <person name="Sproer C."/>
            <person name="Goker M."/>
            <person name="Bristow J."/>
            <person name="Eisen J.A."/>
            <person name="Markowitz V."/>
            <person name="Hugenholtz P."/>
            <person name="Kyrpides N.C."/>
            <person name="Klenk H.P."/>
            <person name="Chain P."/>
        </authorList>
    </citation>
    <scope>NUCLEOTIDE SEQUENCE [LARGE SCALE GENOMIC DNA]</scope>
    <source>
        <strain evidence="3">ATCC 14647 / DSM 12112 / NCTC 10651 / 9901</strain>
    </source>
</reference>
<dbReference type="AlphaFoldDB" id="D1AV67"/>
<dbReference type="Pfam" id="PF10502">
    <property type="entry name" value="Peptidase_S26"/>
    <property type="match status" value="1"/>
</dbReference>
<dbReference type="GO" id="GO:0006465">
    <property type="term" value="P:signal peptide processing"/>
    <property type="evidence" value="ECO:0007669"/>
    <property type="project" value="InterPro"/>
</dbReference>
<keyword evidence="2" id="KW-0645">Protease</keyword>
<evidence type="ECO:0000313" key="3">
    <source>
        <dbReference type="Proteomes" id="UP000002072"/>
    </source>
</evidence>
<dbReference type="GO" id="GO:0004252">
    <property type="term" value="F:serine-type endopeptidase activity"/>
    <property type="evidence" value="ECO:0007669"/>
    <property type="project" value="InterPro"/>
</dbReference>
<dbReference type="eggNOG" id="COG0681">
    <property type="taxonomic scope" value="Bacteria"/>
</dbReference>
<dbReference type="HOGENOM" id="CLU_104604_3_1_0"/>
<dbReference type="Gene3D" id="2.10.109.10">
    <property type="entry name" value="Umud Fragment, subunit A"/>
    <property type="match status" value="1"/>
</dbReference>
<sequence>MMKKIERIYFIVLATILIVFSNIRVNISESSPIGIYLVNRFSKNYSKGDYVVYRIDKKYKEYVNEKLKDLDTVKQIKGVAGDEVEYIDNKIYINKENVAEIIYEIPINSRKKYIISENEFLTIGDVSYSVDGRYYGTIKKKDIKYKVHLIYRIRI</sequence>
<gene>
    <name evidence="2" type="ordered locus">Smon_1172</name>
</gene>
<feature type="domain" description="Peptidase S26" evidence="1">
    <location>
        <begin position="8"/>
        <end position="151"/>
    </location>
</feature>
<evidence type="ECO:0000313" key="2">
    <source>
        <dbReference type="EMBL" id="ACZ01627.1"/>
    </source>
</evidence>
<dbReference type="STRING" id="519441.Smon_1172"/>
<evidence type="ECO:0000259" key="1">
    <source>
        <dbReference type="Pfam" id="PF10502"/>
    </source>
</evidence>
<keyword evidence="3" id="KW-1185">Reference proteome</keyword>